<accession>A0A4V5NE20</accession>
<name>A0A4V5NE20_9PEZI</name>
<evidence type="ECO:0000313" key="3">
    <source>
        <dbReference type="EMBL" id="TKA65529.1"/>
    </source>
</evidence>
<feature type="compositionally biased region" description="Basic and acidic residues" evidence="1">
    <location>
        <begin position="135"/>
        <end position="151"/>
    </location>
</feature>
<feature type="domain" description="Multiple myeloma tumor-associated protein 2-like N-terminal" evidence="2">
    <location>
        <begin position="11"/>
        <end position="96"/>
    </location>
</feature>
<dbReference type="EMBL" id="NAJQ01000726">
    <property type="protein sequence ID" value="TKA65529.1"/>
    <property type="molecule type" value="Genomic_DNA"/>
</dbReference>
<dbReference type="InterPro" id="IPR019315">
    <property type="entry name" value="MMTA2_N"/>
</dbReference>
<dbReference type="OrthoDB" id="5390672at2759"/>
<protein>
    <recommendedName>
        <fullName evidence="2">Multiple myeloma tumor-associated protein 2-like N-terminal domain-containing protein</fullName>
    </recommendedName>
</protein>
<dbReference type="Proteomes" id="UP000309340">
    <property type="component" value="Unassembled WGS sequence"/>
</dbReference>
<evidence type="ECO:0000256" key="1">
    <source>
        <dbReference type="SAM" id="MobiDB-lite"/>
    </source>
</evidence>
<gene>
    <name evidence="3" type="ORF">B0A55_10780</name>
</gene>
<evidence type="ECO:0000313" key="4">
    <source>
        <dbReference type="Proteomes" id="UP000309340"/>
    </source>
</evidence>
<dbReference type="PANTHER" id="PTHR14580:SF0">
    <property type="entry name" value="MULTIPLE MYELOMA TUMOR-ASSOCIATED PROTEIN 2"/>
    <property type="match status" value="1"/>
</dbReference>
<dbReference type="AlphaFoldDB" id="A0A4V5NE20"/>
<comment type="caution">
    <text evidence="3">The sequence shown here is derived from an EMBL/GenBank/DDBJ whole genome shotgun (WGS) entry which is preliminary data.</text>
</comment>
<sequence>MDLVQILHKAGSRGGVNFTWSSVKDSPHRENYLGHSLMAPVGRWQKSKDLGWYAKGEDDDAEVTVEEVKQREKDARREELRRVKEAEGDAMLRAMGLPVPERDNANMEPLGISKERQGEVNRALKEALGDEAEGEEKQGLKGARPREERRRTAAFKVEVERAQFQAPPPGSPGRAIAVEIQVKRARAQA</sequence>
<dbReference type="PANTHER" id="PTHR14580">
    <property type="entry name" value="MULTIPLE MYELOMA TUMOR-ASSOCIATED PROTEIN 2 FAMILY MEMBER"/>
    <property type="match status" value="1"/>
</dbReference>
<evidence type="ECO:0000259" key="2">
    <source>
        <dbReference type="Pfam" id="PF10159"/>
    </source>
</evidence>
<proteinExistence type="predicted"/>
<feature type="region of interest" description="Disordered" evidence="1">
    <location>
        <begin position="126"/>
        <end position="151"/>
    </location>
</feature>
<dbReference type="InterPro" id="IPR039207">
    <property type="entry name" value="MMTAG2-like"/>
</dbReference>
<keyword evidence="4" id="KW-1185">Reference proteome</keyword>
<dbReference type="Pfam" id="PF10159">
    <property type="entry name" value="MMtag"/>
    <property type="match status" value="1"/>
</dbReference>
<organism evidence="3 4">
    <name type="scientific">Friedmanniomyces simplex</name>
    <dbReference type="NCBI Taxonomy" id="329884"/>
    <lineage>
        <taxon>Eukaryota</taxon>
        <taxon>Fungi</taxon>
        <taxon>Dikarya</taxon>
        <taxon>Ascomycota</taxon>
        <taxon>Pezizomycotina</taxon>
        <taxon>Dothideomycetes</taxon>
        <taxon>Dothideomycetidae</taxon>
        <taxon>Mycosphaerellales</taxon>
        <taxon>Teratosphaeriaceae</taxon>
        <taxon>Friedmanniomyces</taxon>
    </lineage>
</organism>
<reference evidence="3 4" key="1">
    <citation type="submission" date="2017-03" db="EMBL/GenBank/DDBJ databases">
        <title>Genomes of endolithic fungi from Antarctica.</title>
        <authorList>
            <person name="Coleine C."/>
            <person name="Masonjones S."/>
            <person name="Stajich J.E."/>
        </authorList>
    </citation>
    <scope>NUCLEOTIDE SEQUENCE [LARGE SCALE GENOMIC DNA]</scope>
    <source>
        <strain evidence="3 4">CCFEE 5184</strain>
    </source>
</reference>